<evidence type="ECO:0000313" key="2">
    <source>
        <dbReference type="Proteomes" id="UP001151760"/>
    </source>
</evidence>
<reference evidence="1" key="1">
    <citation type="journal article" date="2022" name="Int. J. Mol. Sci.">
        <title>Draft Genome of Tanacetum Coccineum: Genomic Comparison of Closely Related Tanacetum-Family Plants.</title>
        <authorList>
            <person name="Yamashiro T."/>
            <person name="Shiraishi A."/>
            <person name="Nakayama K."/>
            <person name="Satake H."/>
        </authorList>
    </citation>
    <scope>NUCLEOTIDE SEQUENCE</scope>
</reference>
<keyword evidence="2" id="KW-1185">Reference proteome</keyword>
<organism evidence="1 2">
    <name type="scientific">Tanacetum coccineum</name>
    <dbReference type="NCBI Taxonomy" id="301880"/>
    <lineage>
        <taxon>Eukaryota</taxon>
        <taxon>Viridiplantae</taxon>
        <taxon>Streptophyta</taxon>
        <taxon>Embryophyta</taxon>
        <taxon>Tracheophyta</taxon>
        <taxon>Spermatophyta</taxon>
        <taxon>Magnoliopsida</taxon>
        <taxon>eudicotyledons</taxon>
        <taxon>Gunneridae</taxon>
        <taxon>Pentapetalae</taxon>
        <taxon>asterids</taxon>
        <taxon>campanulids</taxon>
        <taxon>Asterales</taxon>
        <taxon>Asteraceae</taxon>
        <taxon>Asteroideae</taxon>
        <taxon>Anthemideae</taxon>
        <taxon>Anthemidinae</taxon>
        <taxon>Tanacetum</taxon>
    </lineage>
</organism>
<name>A0ABQ4YP65_9ASTR</name>
<sequence>MVYVENSARLALTSEFMDHDAIYIDFPKAMYVLNDTNLIEIESQTLTWIEVDVTRPQRVGQSRQLEIHICGPRRNIDHAVRLITEREDQVREPEGPGAVDRAFKYLWGKAKAAYGRIKCW</sequence>
<dbReference type="Proteomes" id="UP001151760">
    <property type="component" value="Unassembled WGS sequence"/>
</dbReference>
<gene>
    <name evidence="1" type="ORF">Tco_0729366</name>
</gene>
<proteinExistence type="predicted"/>
<dbReference type="EMBL" id="BQNB010010601">
    <property type="protein sequence ID" value="GJS79485.1"/>
    <property type="molecule type" value="Genomic_DNA"/>
</dbReference>
<evidence type="ECO:0000313" key="1">
    <source>
        <dbReference type="EMBL" id="GJS79485.1"/>
    </source>
</evidence>
<accession>A0ABQ4YP65</accession>
<protein>
    <submittedName>
        <fullName evidence="1">Uncharacterized protein</fullName>
    </submittedName>
</protein>
<comment type="caution">
    <text evidence="1">The sequence shown here is derived from an EMBL/GenBank/DDBJ whole genome shotgun (WGS) entry which is preliminary data.</text>
</comment>
<dbReference type="CDD" id="cd00105">
    <property type="entry name" value="KH-I"/>
    <property type="match status" value="1"/>
</dbReference>
<reference evidence="1" key="2">
    <citation type="submission" date="2022-01" db="EMBL/GenBank/DDBJ databases">
        <authorList>
            <person name="Yamashiro T."/>
            <person name="Shiraishi A."/>
            <person name="Satake H."/>
            <person name="Nakayama K."/>
        </authorList>
    </citation>
    <scope>NUCLEOTIDE SEQUENCE</scope>
</reference>